<evidence type="ECO:0000313" key="3">
    <source>
        <dbReference type="WBParaSite" id="NBR_0001790901-mRNA-1"/>
    </source>
</evidence>
<dbReference type="Proteomes" id="UP000271162">
    <property type="component" value="Unassembled WGS sequence"/>
</dbReference>
<dbReference type="Gene3D" id="1.10.10.10">
    <property type="entry name" value="Winged helix-like DNA-binding domain superfamily/Winged helix DNA-binding domain"/>
    <property type="match status" value="1"/>
</dbReference>
<gene>
    <name evidence="1" type="ORF">NBR_LOCUS17910</name>
</gene>
<name>A0A0N4YLD1_NIPBR</name>
<organism evidence="3">
    <name type="scientific">Nippostrongylus brasiliensis</name>
    <name type="common">Rat hookworm</name>
    <dbReference type="NCBI Taxonomy" id="27835"/>
    <lineage>
        <taxon>Eukaryota</taxon>
        <taxon>Metazoa</taxon>
        <taxon>Ecdysozoa</taxon>
        <taxon>Nematoda</taxon>
        <taxon>Chromadorea</taxon>
        <taxon>Rhabditida</taxon>
        <taxon>Rhabditina</taxon>
        <taxon>Rhabditomorpha</taxon>
        <taxon>Strongyloidea</taxon>
        <taxon>Heligmosomidae</taxon>
        <taxon>Nippostrongylus</taxon>
    </lineage>
</organism>
<accession>A0A0N4YLD1</accession>
<protein>
    <submittedName>
        <fullName evidence="3">Mor domain-containing protein</fullName>
    </submittedName>
</protein>
<dbReference type="WBParaSite" id="NBR_0001790901-mRNA-1">
    <property type="protein sequence ID" value="NBR_0001790901-mRNA-1"/>
    <property type="gene ID" value="NBR_0001790901"/>
</dbReference>
<dbReference type="EMBL" id="UYSL01023055">
    <property type="protein sequence ID" value="VDL81630.1"/>
    <property type="molecule type" value="Genomic_DNA"/>
</dbReference>
<reference evidence="1 2" key="2">
    <citation type="submission" date="2018-11" db="EMBL/GenBank/DDBJ databases">
        <authorList>
            <consortium name="Pathogen Informatics"/>
        </authorList>
    </citation>
    <scope>NUCLEOTIDE SEQUENCE [LARGE SCALE GENOMIC DNA]</scope>
</reference>
<evidence type="ECO:0000313" key="2">
    <source>
        <dbReference type="Proteomes" id="UP000271162"/>
    </source>
</evidence>
<reference evidence="3" key="1">
    <citation type="submission" date="2017-02" db="UniProtKB">
        <authorList>
            <consortium name="WormBaseParasite"/>
        </authorList>
    </citation>
    <scope>IDENTIFICATION</scope>
</reference>
<sequence>MLGMLQEYPIKGSLLYILVEFTFFEAVSIKGFMLEKRFISLEFLFIETTSICQFDIEEHLSVNYVRKPCLFDLKIIFEEDALREDRFGDMQMELTQFEQQVLQMAQETLLVLESTSENLVTVCCTSLIHAYAECSTPVPTFDSSLRFDLARSKPLKNLFKLANVAAVALHPHWGDGYMKAELLNKDSKYFSVQVLAKAIHAHSKFCLDYASALKAKEKHILRAVVMKVPQFRPVIAQIFDGGNSASTISMKLNISLGTVQYVIKQYKERSMARRGSEDPAP</sequence>
<evidence type="ECO:0000313" key="1">
    <source>
        <dbReference type="EMBL" id="VDL81630.1"/>
    </source>
</evidence>
<dbReference type="AlphaFoldDB" id="A0A0N4YLD1"/>
<dbReference type="InterPro" id="IPR036388">
    <property type="entry name" value="WH-like_DNA-bd_sf"/>
</dbReference>
<proteinExistence type="predicted"/>
<keyword evidence="2" id="KW-1185">Reference proteome</keyword>